<sequence length="92" mass="9866">MCLEGSRQFAAAEHGSVRHVVQAVLASAVLVLEPSVLAQQIGHPPSVGDHLGLAWLAASVATVAGARLESDEAVRNAAYGYRQQERREKLHR</sequence>
<organism evidence="1 2">
    <name type="scientific">Lentzea kristufekii</name>
    <dbReference type="NCBI Taxonomy" id="3095430"/>
    <lineage>
        <taxon>Bacteria</taxon>
        <taxon>Bacillati</taxon>
        <taxon>Actinomycetota</taxon>
        <taxon>Actinomycetes</taxon>
        <taxon>Pseudonocardiales</taxon>
        <taxon>Pseudonocardiaceae</taxon>
        <taxon>Lentzea</taxon>
    </lineage>
</organism>
<dbReference type="EMBL" id="JAXAVV010000011">
    <property type="protein sequence ID" value="MDX8052418.1"/>
    <property type="molecule type" value="Genomic_DNA"/>
</dbReference>
<comment type="caution">
    <text evidence="1">The sequence shown here is derived from an EMBL/GenBank/DDBJ whole genome shotgun (WGS) entry which is preliminary data.</text>
</comment>
<dbReference type="RefSeq" id="WP_319986294.1">
    <property type="nucleotide sequence ID" value="NZ_JAXAVV010000011.1"/>
</dbReference>
<proteinExistence type="predicted"/>
<gene>
    <name evidence="1" type="ORF">SK571_23785</name>
</gene>
<name>A0ABU4TVS8_9PSEU</name>
<dbReference type="Proteomes" id="UP001271792">
    <property type="component" value="Unassembled WGS sequence"/>
</dbReference>
<evidence type="ECO:0000313" key="2">
    <source>
        <dbReference type="Proteomes" id="UP001271792"/>
    </source>
</evidence>
<reference evidence="1 2" key="2">
    <citation type="submission" date="2023-11" db="EMBL/GenBank/DDBJ databases">
        <authorList>
            <person name="Lara A.C."/>
            <person name="Chronakova A."/>
        </authorList>
    </citation>
    <scope>NUCLEOTIDE SEQUENCE [LARGE SCALE GENOMIC DNA]</scope>
    <source>
        <strain evidence="1 2">BCCO 10_0798</strain>
    </source>
</reference>
<reference evidence="1 2" key="1">
    <citation type="submission" date="2023-11" db="EMBL/GenBank/DDBJ databases">
        <title>Lentzea sokolovensis, sp. nov., Lentzea kristufkii, sp. nov., and Lentzea miocenensis, sp. nov., rare actinobacteria from Sokolov Coal Basin, Miocene lacustrine sediment, Czech Republic.</title>
        <authorList>
            <person name="Lara A."/>
            <person name="Kotroba L."/>
            <person name="Nouioui I."/>
            <person name="Neumann-Schaal M."/>
            <person name="Mast Y."/>
            <person name="Chronakova A."/>
        </authorList>
    </citation>
    <scope>NUCLEOTIDE SEQUENCE [LARGE SCALE GENOMIC DNA]</scope>
    <source>
        <strain evidence="1 2">BCCO 10_0798</strain>
    </source>
</reference>
<protein>
    <submittedName>
        <fullName evidence="1">Uncharacterized protein</fullName>
    </submittedName>
</protein>
<accession>A0ABU4TVS8</accession>
<keyword evidence="2" id="KW-1185">Reference proteome</keyword>
<evidence type="ECO:0000313" key="1">
    <source>
        <dbReference type="EMBL" id="MDX8052418.1"/>
    </source>
</evidence>